<dbReference type="Proteomes" id="UP001218246">
    <property type="component" value="Unassembled WGS sequence"/>
</dbReference>
<organism evidence="1 2">
    <name type="scientific">Ectobacillus antri</name>
    <dbReference type="NCBI Taxonomy" id="2486280"/>
    <lineage>
        <taxon>Bacteria</taxon>
        <taxon>Bacillati</taxon>
        <taxon>Bacillota</taxon>
        <taxon>Bacilli</taxon>
        <taxon>Bacillales</taxon>
        <taxon>Bacillaceae</taxon>
        <taxon>Ectobacillus</taxon>
    </lineage>
</organism>
<evidence type="ECO:0000313" key="1">
    <source>
        <dbReference type="EMBL" id="MDG5755091.1"/>
    </source>
</evidence>
<proteinExistence type="predicted"/>
<dbReference type="RefSeq" id="WP_278018485.1">
    <property type="nucleotide sequence ID" value="NZ_JARRRY010000017.1"/>
</dbReference>
<evidence type="ECO:0000313" key="2">
    <source>
        <dbReference type="Proteomes" id="UP001218246"/>
    </source>
</evidence>
<sequence length="571" mass="67414">MATHTEFQVYFEQQGQAREQLMFVEEEHELNGCSIIRENIDVTVLFQSSYEDCRLYIEGLDDCVIQTSSDGEGESYLLPSSQKKLLFSHENFPLIPGDYLVRVYCGRWYYAMLRIQPKQVTESQLQVMKDEVQEFLEGLAYDVVSQGSVYRMVPHEFAHKARVLQYHYKTVLPALVELVSHANYEMATTYESKINYQPIVMDAETFAQRLRYPDRAHEWRVPVRRLNYDIHENRWIKSVVQMMKPSLIEMRNESVVHQSMLKRQLQREGNSQKRSQLQKALGWLENVYKEVSQLIMKLNILQSASWWHEVGIWDGNILPRAAQLNAKYRAFLHIYRDWCGNRSMNLDASYHLRWKRTDKLYETWGFIQFLKLLIEELHFSPQEGWIFSNSHSEQIQIPTLDRNTSITLKRGNLKVLFVYEGEIPSEPAHTSLQVPLYTDSTNNCPDMRMDVFEEDVYMGSLVFDFKYRPLHHIWDATRVRQKTATMKKLTNYAGACRSLFLFGLDYAKYIRPVHEVWAIHPNVHVDYPVSKVLEHHALRIVQLSPKHDMSHIAEDLNKSLTEMIEKRRLFR</sequence>
<keyword evidence="2" id="KW-1185">Reference proteome</keyword>
<protein>
    <submittedName>
        <fullName evidence="1">Nuclease domain-containing protein</fullName>
    </submittedName>
</protein>
<comment type="caution">
    <text evidence="1">The sequence shown here is derived from an EMBL/GenBank/DDBJ whole genome shotgun (WGS) entry which is preliminary data.</text>
</comment>
<accession>A0ABT6H9Q9</accession>
<name>A0ABT6H9Q9_9BACI</name>
<reference evidence="1 2" key="1">
    <citation type="submission" date="2023-04" db="EMBL/GenBank/DDBJ databases">
        <title>Ectobacillus antri isolated from activated sludge.</title>
        <authorList>
            <person name="Yan P."/>
            <person name="Liu X."/>
        </authorList>
    </citation>
    <scope>NUCLEOTIDE SEQUENCE [LARGE SCALE GENOMIC DNA]</scope>
    <source>
        <strain evidence="1 2">C18H</strain>
    </source>
</reference>
<dbReference type="EMBL" id="JARULN010000018">
    <property type="protein sequence ID" value="MDG5755091.1"/>
    <property type="molecule type" value="Genomic_DNA"/>
</dbReference>
<gene>
    <name evidence="1" type="ORF">P6P90_14165</name>
</gene>